<sequence length="96" mass="10394">MHPKTREFLSDWARDNVARGKAQSLSEAFAQGFAEGFARGKAKGMSEAIFIVLDARGLDVPDDVRTAIGECSDLEQLDAWVRAAATAQSARDLPNV</sequence>
<keyword evidence="2" id="KW-1185">Reference proteome</keyword>
<comment type="caution">
    <text evidence="1">The sequence shown here is derived from an EMBL/GenBank/DDBJ whole genome shotgun (WGS) entry which is preliminary data.</text>
</comment>
<evidence type="ECO:0000313" key="2">
    <source>
        <dbReference type="Proteomes" id="UP001602119"/>
    </source>
</evidence>
<accession>A0ABW6V395</accession>
<reference evidence="1 2" key="1">
    <citation type="submission" date="2024-10" db="EMBL/GenBank/DDBJ databases">
        <title>The Natural Products Discovery Center: Release of the First 8490 Sequenced Strains for Exploring Actinobacteria Biosynthetic Diversity.</title>
        <authorList>
            <person name="Kalkreuter E."/>
            <person name="Kautsar S.A."/>
            <person name="Yang D."/>
            <person name="Bader C.D."/>
            <person name="Teijaro C.N."/>
            <person name="Fluegel L."/>
            <person name="Davis C.M."/>
            <person name="Simpson J.R."/>
            <person name="Lauterbach L."/>
            <person name="Steele A.D."/>
            <person name="Gui C."/>
            <person name="Meng S."/>
            <person name="Li G."/>
            <person name="Viehrig K."/>
            <person name="Ye F."/>
            <person name="Su P."/>
            <person name="Kiefer A.F."/>
            <person name="Nichols A."/>
            <person name="Cepeda A.J."/>
            <person name="Yan W."/>
            <person name="Fan B."/>
            <person name="Jiang Y."/>
            <person name="Adhikari A."/>
            <person name="Zheng C.-J."/>
            <person name="Schuster L."/>
            <person name="Cowan T.M."/>
            <person name="Smanski M.J."/>
            <person name="Chevrette M.G."/>
            <person name="De Carvalho L.P.S."/>
            <person name="Shen B."/>
        </authorList>
    </citation>
    <scope>NUCLEOTIDE SEQUENCE [LARGE SCALE GENOMIC DNA]</scope>
    <source>
        <strain evidence="1 2">NPDC001281</strain>
    </source>
</reference>
<organism evidence="1 2">
    <name type="scientific">Microtetraspora fusca</name>
    <dbReference type="NCBI Taxonomy" id="1997"/>
    <lineage>
        <taxon>Bacteria</taxon>
        <taxon>Bacillati</taxon>
        <taxon>Actinomycetota</taxon>
        <taxon>Actinomycetes</taxon>
        <taxon>Streptosporangiales</taxon>
        <taxon>Streptosporangiaceae</taxon>
        <taxon>Microtetraspora</taxon>
    </lineage>
</organism>
<evidence type="ECO:0008006" key="3">
    <source>
        <dbReference type="Google" id="ProtNLM"/>
    </source>
</evidence>
<proteinExistence type="predicted"/>
<name>A0ABW6V395_MICFU</name>
<dbReference type="EMBL" id="JBIAXI010000007">
    <property type="protein sequence ID" value="MFF4773791.1"/>
    <property type="molecule type" value="Genomic_DNA"/>
</dbReference>
<gene>
    <name evidence="1" type="ORF">ACFY05_13115</name>
</gene>
<evidence type="ECO:0000313" key="1">
    <source>
        <dbReference type="EMBL" id="MFF4773791.1"/>
    </source>
</evidence>
<protein>
    <recommendedName>
        <fullName evidence="3">DUF4351 domain-containing protein</fullName>
    </recommendedName>
</protein>
<dbReference type="Proteomes" id="UP001602119">
    <property type="component" value="Unassembled WGS sequence"/>
</dbReference>
<dbReference type="RefSeq" id="WP_157545080.1">
    <property type="nucleotide sequence ID" value="NZ_BBYK01000042.1"/>
</dbReference>